<dbReference type="Pfam" id="PF10668">
    <property type="entry name" value="Phage_terminase"/>
    <property type="match status" value="1"/>
</dbReference>
<evidence type="ECO:0000256" key="1">
    <source>
        <dbReference type="SAM" id="MobiDB-lite"/>
    </source>
</evidence>
<dbReference type="PATRIC" id="fig|537010.4.peg.389"/>
<sequence>MARERSPDRDKAFEIYQQHQGNITNREIAKLLDIPEKTISVWKLRDKWKDGIDCSTSKTDCSTTKRRQGGQPNNKNAVGHGAPAKNKNAETHGFFSKYLPEETLAIMEEIQQKHPLDILWENITIQYTAIVRAQRIMYVTGKDEMIKELKNAEYLSLPDPDNPGEVKLVPVKEAYNFQFAWDRQATFLQAQSRAMATLQSMIRQYDELLKSGMATEEQKLRVEKLKVEIDKAKGFGGEEGKDDGFIEALKAGAKNVWADEHEHT</sequence>
<name>G9XHI8_DESHA</name>
<organism evidence="3 4">
    <name type="scientific">Desulfitobacterium hafniense DP7</name>
    <dbReference type="NCBI Taxonomy" id="537010"/>
    <lineage>
        <taxon>Bacteria</taxon>
        <taxon>Bacillati</taxon>
        <taxon>Bacillota</taxon>
        <taxon>Clostridia</taxon>
        <taxon>Eubacteriales</taxon>
        <taxon>Desulfitobacteriaceae</taxon>
        <taxon>Desulfitobacterium</taxon>
    </lineage>
</organism>
<evidence type="ECO:0000313" key="3">
    <source>
        <dbReference type="EMBL" id="EHL08990.1"/>
    </source>
</evidence>
<dbReference type="NCBIfam" id="NF040601">
    <property type="entry name" value="TerS_not_xtmA"/>
    <property type="match status" value="1"/>
</dbReference>
<dbReference type="HOGENOM" id="CLU_084751_1_1_9"/>
<reference evidence="3 4" key="1">
    <citation type="submission" date="2011-08" db="EMBL/GenBank/DDBJ databases">
        <authorList>
            <person name="Weinstock G."/>
            <person name="Sodergren E."/>
            <person name="Clifton S."/>
            <person name="Fulton L."/>
            <person name="Fulton B."/>
            <person name="Courtney L."/>
            <person name="Fronick C."/>
            <person name="Harrison M."/>
            <person name="Strong C."/>
            <person name="Farmer C."/>
            <person name="Delahaunty K."/>
            <person name="Markovic C."/>
            <person name="Hall O."/>
            <person name="Minx P."/>
            <person name="Tomlinson C."/>
            <person name="Mitreva M."/>
            <person name="Hou S."/>
            <person name="Chen J."/>
            <person name="Wollam A."/>
            <person name="Pepin K.H."/>
            <person name="Johnson M."/>
            <person name="Bhonagiri V."/>
            <person name="Zhang X."/>
            <person name="Suruliraj S."/>
            <person name="Warren W."/>
            <person name="Chinwalla A."/>
            <person name="Mardis E.R."/>
            <person name="Wilson R.K."/>
        </authorList>
    </citation>
    <scope>NUCLEOTIDE SEQUENCE [LARGE SCALE GENOMIC DNA]</scope>
    <source>
        <strain evidence="3 4">DP7</strain>
    </source>
</reference>
<feature type="region of interest" description="Disordered" evidence="1">
    <location>
        <begin position="56"/>
        <end position="86"/>
    </location>
</feature>
<dbReference type="AlphaFoldDB" id="G9XHI8"/>
<protein>
    <recommendedName>
        <fullName evidence="2">PBSX phage terminase small subunit-like N-terminal domain-containing protein</fullName>
    </recommendedName>
</protein>
<accession>G9XHI8</accession>
<comment type="caution">
    <text evidence="3">The sequence shown here is derived from an EMBL/GenBank/DDBJ whole genome shotgun (WGS) entry which is preliminary data.</text>
</comment>
<dbReference type="RefSeq" id="WP_005808532.1">
    <property type="nucleotide sequence ID" value="NZ_JH414441.1"/>
</dbReference>
<proteinExistence type="predicted"/>
<evidence type="ECO:0000259" key="2">
    <source>
        <dbReference type="Pfam" id="PF10668"/>
    </source>
</evidence>
<gene>
    <name evidence="3" type="ORF">HMPREF0322_00413</name>
</gene>
<dbReference type="Proteomes" id="UP000004416">
    <property type="component" value="Unassembled WGS sequence"/>
</dbReference>
<evidence type="ECO:0000313" key="4">
    <source>
        <dbReference type="Proteomes" id="UP000004416"/>
    </source>
</evidence>
<dbReference type="InterPro" id="IPR018925">
    <property type="entry name" value="XtmA-like_N"/>
</dbReference>
<feature type="domain" description="PBSX phage terminase small subunit-like N-terminal" evidence="2">
    <location>
        <begin position="1"/>
        <end position="66"/>
    </location>
</feature>
<dbReference type="EMBL" id="AFZX01000010">
    <property type="protein sequence ID" value="EHL08990.1"/>
    <property type="molecule type" value="Genomic_DNA"/>
</dbReference>